<evidence type="ECO:0000313" key="2">
    <source>
        <dbReference type="EMBL" id="KAA6337324.1"/>
    </source>
</evidence>
<evidence type="ECO:0000259" key="1">
    <source>
        <dbReference type="Pfam" id="PF10543"/>
    </source>
</evidence>
<organism evidence="2">
    <name type="scientific">termite gut metagenome</name>
    <dbReference type="NCBI Taxonomy" id="433724"/>
    <lineage>
        <taxon>unclassified sequences</taxon>
        <taxon>metagenomes</taxon>
        <taxon>organismal metagenomes</taxon>
    </lineage>
</organism>
<reference evidence="2" key="1">
    <citation type="submission" date="2019-03" db="EMBL/GenBank/DDBJ databases">
        <title>Single cell metagenomics reveals metabolic interactions within the superorganism composed of flagellate Streblomastix strix and complex community of Bacteroidetes bacteria on its surface.</title>
        <authorList>
            <person name="Treitli S.C."/>
            <person name="Kolisko M."/>
            <person name="Husnik F."/>
            <person name="Keeling P."/>
            <person name="Hampl V."/>
        </authorList>
    </citation>
    <scope>NUCLEOTIDE SEQUENCE</scope>
    <source>
        <strain evidence="2">STM</strain>
    </source>
</reference>
<gene>
    <name evidence="2" type="ORF">EZS27_014592</name>
</gene>
<dbReference type="AlphaFoldDB" id="A0A5J4RU58"/>
<proteinExistence type="predicted"/>
<protein>
    <recommendedName>
        <fullName evidence="1">KilA-N DNA-binding domain-containing protein</fullName>
    </recommendedName>
</protein>
<accession>A0A5J4RU58</accession>
<dbReference type="EMBL" id="SNRY01000710">
    <property type="protein sequence ID" value="KAA6337324.1"/>
    <property type="molecule type" value="Genomic_DNA"/>
</dbReference>
<comment type="caution">
    <text evidence="2">The sequence shown here is derived from an EMBL/GenBank/DDBJ whole genome shotgun (WGS) entry which is preliminary data.</text>
</comment>
<sequence length="152" mass="17654">MLDYDLAELYQVQTKVLKQSVKRNSNRFPSDFMFELTENELGELVTNCDRFPKSLKHSSVKPTVFTEQGVAMLSSVLRSDIAIEVNIQIMRAFVTLRQFALGYAELKQQLDSFMLDTNLQFNEIYQALTELAEQKKIETKRKPIGFKVYDQE</sequence>
<dbReference type="Pfam" id="PF10543">
    <property type="entry name" value="ORF6N"/>
    <property type="match status" value="1"/>
</dbReference>
<dbReference type="InterPro" id="IPR018873">
    <property type="entry name" value="KilA-N_DNA-bd_domain"/>
</dbReference>
<feature type="domain" description="KilA-N DNA-binding" evidence="1">
    <location>
        <begin position="1"/>
        <end position="76"/>
    </location>
</feature>
<name>A0A5J4RU58_9ZZZZ</name>